<dbReference type="EMBL" id="GBRH01248704">
    <property type="protein sequence ID" value="JAD49191.1"/>
    <property type="molecule type" value="Transcribed_RNA"/>
</dbReference>
<evidence type="ECO:0000313" key="1">
    <source>
        <dbReference type="EMBL" id="JAD49191.1"/>
    </source>
</evidence>
<name>A0A0A9ADK2_ARUDO</name>
<sequence length="105" mass="11755">MLILRNPLFTISRQAILLFRTNLCLTNIFLLSTHIKNRQLTAMLAITDAVDMHELTMLTFGRNASNESKIHANFNHCVEHHSDIADLFGDVLGVGFLPNALGCFT</sequence>
<organism evidence="1">
    <name type="scientific">Arundo donax</name>
    <name type="common">Giant reed</name>
    <name type="synonym">Donax arundinaceus</name>
    <dbReference type="NCBI Taxonomy" id="35708"/>
    <lineage>
        <taxon>Eukaryota</taxon>
        <taxon>Viridiplantae</taxon>
        <taxon>Streptophyta</taxon>
        <taxon>Embryophyta</taxon>
        <taxon>Tracheophyta</taxon>
        <taxon>Spermatophyta</taxon>
        <taxon>Magnoliopsida</taxon>
        <taxon>Liliopsida</taxon>
        <taxon>Poales</taxon>
        <taxon>Poaceae</taxon>
        <taxon>PACMAD clade</taxon>
        <taxon>Arundinoideae</taxon>
        <taxon>Arundineae</taxon>
        <taxon>Arundo</taxon>
    </lineage>
</organism>
<dbReference type="AlphaFoldDB" id="A0A0A9ADK2"/>
<proteinExistence type="predicted"/>
<reference evidence="1" key="1">
    <citation type="submission" date="2014-09" db="EMBL/GenBank/DDBJ databases">
        <authorList>
            <person name="Magalhaes I.L.F."/>
            <person name="Oliveira U."/>
            <person name="Santos F.R."/>
            <person name="Vidigal T.H.D.A."/>
            <person name="Brescovit A.D."/>
            <person name="Santos A.J."/>
        </authorList>
    </citation>
    <scope>NUCLEOTIDE SEQUENCE</scope>
    <source>
        <tissue evidence="1">Shoot tissue taken approximately 20 cm above the soil surface</tissue>
    </source>
</reference>
<reference evidence="1" key="2">
    <citation type="journal article" date="2015" name="Data Brief">
        <title>Shoot transcriptome of the giant reed, Arundo donax.</title>
        <authorList>
            <person name="Barrero R.A."/>
            <person name="Guerrero F.D."/>
            <person name="Moolhuijzen P."/>
            <person name="Goolsby J.A."/>
            <person name="Tidwell J."/>
            <person name="Bellgard S.E."/>
            <person name="Bellgard M.I."/>
        </authorList>
    </citation>
    <scope>NUCLEOTIDE SEQUENCE</scope>
    <source>
        <tissue evidence="1">Shoot tissue taken approximately 20 cm above the soil surface</tissue>
    </source>
</reference>
<protein>
    <submittedName>
        <fullName evidence="1">Uncharacterized protein</fullName>
    </submittedName>
</protein>
<accession>A0A0A9ADK2</accession>